<keyword evidence="4" id="KW-0812">Transmembrane</keyword>
<evidence type="ECO:0000256" key="3">
    <source>
        <dbReference type="ARBA" id="ARBA00022452"/>
    </source>
</evidence>
<evidence type="ECO:0000256" key="6">
    <source>
        <dbReference type="ARBA" id="ARBA00023136"/>
    </source>
</evidence>
<evidence type="ECO:0000256" key="2">
    <source>
        <dbReference type="ARBA" id="ARBA00008163"/>
    </source>
</evidence>
<dbReference type="SUPFAM" id="SSF56935">
    <property type="entry name" value="Porins"/>
    <property type="match status" value="1"/>
</dbReference>
<dbReference type="Pfam" id="PF03349">
    <property type="entry name" value="Toluene_X"/>
    <property type="match status" value="1"/>
</dbReference>
<evidence type="ECO:0000313" key="8">
    <source>
        <dbReference type="EMBL" id="OZY84356.1"/>
    </source>
</evidence>
<comment type="subcellular location">
    <subcellularLocation>
        <location evidence="1">Cell outer membrane</location>
        <topology evidence="1">Multi-pass membrane protein</topology>
    </subcellularLocation>
</comment>
<evidence type="ECO:0000313" key="9">
    <source>
        <dbReference type="Proteomes" id="UP000216101"/>
    </source>
</evidence>
<evidence type="ECO:0000256" key="1">
    <source>
        <dbReference type="ARBA" id="ARBA00004571"/>
    </source>
</evidence>
<sequence>MTIHIFPKAPSTARIISAPATLFSTSALLFSLMLIPATTFAASFQILEQSPAHLGKAFAGTASDVSDASNVFFNPASIVELKAPTLTVAGNAIFTQSTFHNENSNTNGVIGKTDEVGYVPNIYYVHPLSERVTLGLGINAPYGLASDYDDDWYGRYLATHSKLEVVNIHAVAGVVLTDVWSAGLGISYQRADVTLESNFDSTLGVAPSPATDSSAKITGDDDSVAADLSLYYKPTAHTSLGLIWRQGATFDLQGDARFSLNALCSPNAGFPTGAPPAPTTGTICAASLAAVAGDAEARLRLPDTITLSGSQQLSDYWWIHADIAWTEWSKIQSVDVINSNNNRVINTLELHYKDTMRYALGFTHKSDCPWSWRFGVAIDAAPQTNPTLVNPRIPDQDRLWLSAGFNYAFSPATSIDVGYSHIKVDKAHINNTNPLTGHHVEGSFDADVNIIGVQANWAF</sequence>
<dbReference type="GO" id="GO:0015483">
    <property type="term" value="F:long-chain fatty acid transporting porin activity"/>
    <property type="evidence" value="ECO:0007669"/>
    <property type="project" value="TreeGrafter"/>
</dbReference>
<dbReference type="AlphaFoldDB" id="A0A266Q402"/>
<proteinExistence type="inferred from homology"/>
<dbReference type="PANTHER" id="PTHR35093:SF8">
    <property type="entry name" value="OUTER MEMBRANE PROTEIN NMB0088-RELATED"/>
    <property type="match status" value="1"/>
</dbReference>
<keyword evidence="9" id="KW-1185">Reference proteome</keyword>
<evidence type="ECO:0000256" key="7">
    <source>
        <dbReference type="ARBA" id="ARBA00023237"/>
    </source>
</evidence>
<comment type="similarity">
    <text evidence="2">Belongs to the OmpP1/FadL family.</text>
</comment>
<gene>
    <name evidence="8" type="ORF">CBP51_14180</name>
</gene>
<dbReference type="Proteomes" id="UP000216101">
    <property type="component" value="Unassembled WGS sequence"/>
</dbReference>
<reference evidence="9" key="1">
    <citation type="submission" date="2017-05" db="EMBL/GenBank/DDBJ databases">
        <authorList>
            <person name="Barney B.M."/>
        </authorList>
    </citation>
    <scope>NUCLEOTIDE SEQUENCE [LARGE SCALE GENOMIC DNA]</scope>
    <source>
        <strain evidence="9">PSBB022</strain>
    </source>
</reference>
<organism evidence="8 9">
    <name type="scientific">Cellvibrio mixtus</name>
    <dbReference type="NCBI Taxonomy" id="39650"/>
    <lineage>
        <taxon>Bacteria</taxon>
        <taxon>Pseudomonadati</taxon>
        <taxon>Pseudomonadota</taxon>
        <taxon>Gammaproteobacteria</taxon>
        <taxon>Cellvibrionales</taxon>
        <taxon>Cellvibrionaceae</taxon>
        <taxon>Cellvibrio</taxon>
    </lineage>
</organism>
<keyword evidence="5" id="KW-0732">Signal</keyword>
<evidence type="ECO:0000256" key="4">
    <source>
        <dbReference type="ARBA" id="ARBA00022692"/>
    </source>
</evidence>
<dbReference type="Gene3D" id="2.40.160.60">
    <property type="entry name" value="Outer membrane protein transport protein (OMPP1/FadL/TodX)"/>
    <property type="match status" value="1"/>
</dbReference>
<protein>
    <submittedName>
        <fullName evidence="8">Fatty acid transporter</fullName>
    </submittedName>
</protein>
<accession>A0A266Q402</accession>
<dbReference type="RefSeq" id="WP_094985451.1">
    <property type="nucleotide sequence ID" value="NZ_NHNI01000002.1"/>
</dbReference>
<dbReference type="InterPro" id="IPR005017">
    <property type="entry name" value="OMPP1/FadL/TodX"/>
</dbReference>
<comment type="caution">
    <text evidence="8">The sequence shown here is derived from an EMBL/GenBank/DDBJ whole genome shotgun (WGS) entry which is preliminary data.</text>
</comment>
<keyword evidence="7" id="KW-0998">Cell outer membrane</keyword>
<dbReference type="GO" id="GO:0009279">
    <property type="term" value="C:cell outer membrane"/>
    <property type="evidence" value="ECO:0007669"/>
    <property type="project" value="UniProtKB-SubCell"/>
</dbReference>
<keyword evidence="6" id="KW-0472">Membrane</keyword>
<name>A0A266Q402_9GAMM</name>
<dbReference type="EMBL" id="NHNI01000002">
    <property type="protein sequence ID" value="OZY84356.1"/>
    <property type="molecule type" value="Genomic_DNA"/>
</dbReference>
<dbReference type="PANTHER" id="PTHR35093">
    <property type="entry name" value="OUTER MEMBRANE PROTEIN NMB0088-RELATED"/>
    <property type="match status" value="1"/>
</dbReference>
<evidence type="ECO:0000256" key="5">
    <source>
        <dbReference type="ARBA" id="ARBA00022729"/>
    </source>
</evidence>
<keyword evidence="3" id="KW-1134">Transmembrane beta strand</keyword>